<dbReference type="STRING" id="1210046.B277_09064"/>
<feature type="region of interest" description="Disordered" evidence="1">
    <location>
        <begin position="630"/>
        <end position="738"/>
    </location>
</feature>
<sequence length="738" mass="79702">MTFQDSDDWTHPRRIEHQVRHLLDFPRVLANRTWTLRSYPDLTMTFVGYPARRLNASSLLLDIAQVTELVGDFDVTRKSGDMELPLRLRAVRPGSVRDLSHPSPLAITQLRVGSLSRDDAVPGWTRWDRLAYRDSYLEWHEQLATGRIAPGPGSTRPFPLPRHGWYADRDQRDPAVAWDVVVLGDIRPVAPDALRTLGVARTASASGLRTAIAHAEAPRPLSTKRLDLLPGVSTDVRLGRLGLTSAHEDDAVDLLVVTSPESVLHLDGAGLRPGSVLVVTDTAEPQGWTVAAVDSRCAELFGVTPTWGGPAAVHEPGSPVRAAVPADRWTDADLADVVGARWLEVPGHRRPSAADGIAIGHHLPDAREHWPEPATAIRAAHPGTVVLADRGEVPVEVHCLHGLGAVTKALGRRRPPPSWLSFAGTGMTPREFLSHIDAFVHLGVWGRAAEHATREALAAGLPCVVGTDAAPSGLTGRIRCVAPDEVGAALAELLAEPAAADAATAAREAAWTRTLHDLVATPTAPRPQLTGIAHEPQGTAPAPHPRTPAPLRRVPARRARAGWRAAARPEGPRGHRQPPHPQEPQRRPRPAGGGADRRLAALDRAVHRLRGLGHGRLRQGGRALRAARHLRRRHGDGHPAVGPCGAQGGVATDPGPRAGRRALPGARRCLRADEGGQDPQGRPGRRAGSGARLARADRRRPPRARPHRRRPPHHRPAGPRGPLRRPPRPGRRHRRARP</sequence>
<feature type="compositionally biased region" description="Low complexity" evidence="1">
    <location>
        <begin position="654"/>
        <end position="667"/>
    </location>
</feature>
<dbReference type="OrthoDB" id="8549922at2"/>
<dbReference type="EMBL" id="ALWX01000039">
    <property type="protein sequence ID" value="EKA61208.1"/>
    <property type="molecule type" value="Genomic_DNA"/>
</dbReference>
<gene>
    <name evidence="2" type="ORF">B277_09064</name>
</gene>
<name>K1EPQ5_9MICO</name>
<evidence type="ECO:0000313" key="2">
    <source>
        <dbReference type="EMBL" id="EKA61208.1"/>
    </source>
</evidence>
<keyword evidence="2" id="KW-0808">Transferase</keyword>
<dbReference type="PATRIC" id="fig|1210046.3.peg.1735"/>
<accession>K1EPQ5</accession>
<dbReference type="AlphaFoldDB" id="K1EPQ5"/>
<dbReference type="eggNOG" id="COG0463">
    <property type="taxonomic scope" value="Bacteria"/>
</dbReference>
<proteinExistence type="predicted"/>
<dbReference type="Proteomes" id="UP000004474">
    <property type="component" value="Unassembled WGS sequence"/>
</dbReference>
<protein>
    <submittedName>
        <fullName evidence="2">Glucomannan 4-beta-mannosyltransferase 2</fullName>
    </submittedName>
</protein>
<evidence type="ECO:0000313" key="3">
    <source>
        <dbReference type="Proteomes" id="UP000004474"/>
    </source>
</evidence>
<dbReference type="GO" id="GO:0016757">
    <property type="term" value="F:glycosyltransferase activity"/>
    <property type="evidence" value="ECO:0007669"/>
    <property type="project" value="UniProtKB-KW"/>
</dbReference>
<feature type="compositionally biased region" description="Basic residues" evidence="1">
    <location>
        <begin position="697"/>
        <end position="738"/>
    </location>
</feature>
<comment type="caution">
    <text evidence="2">The sequence shown here is derived from an EMBL/GenBank/DDBJ whole genome shotgun (WGS) entry which is preliminary data.</text>
</comment>
<keyword evidence="2" id="KW-0328">Glycosyltransferase</keyword>
<feature type="compositionally biased region" description="Low complexity" evidence="1">
    <location>
        <begin position="677"/>
        <end position="693"/>
    </location>
</feature>
<organism evidence="2 3">
    <name type="scientific">Janibacter hoylei PVAS-1</name>
    <dbReference type="NCBI Taxonomy" id="1210046"/>
    <lineage>
        <taxon>Bacteria</taxon>
        <taxon>Bacillati</taxon>
        <taxon>Actinomycetota</taxon>
        <taxon>Actinomycetes</taxon>
        <taxon>Micrococcales</taxon>
        <taxon>Intrasporangiaceae</taxon>
        <taxon>Janibacter</taxon>
    </lineage>
</organism>
<reference evidence="2 3" key="1">
    <citation type="journal article" date="2012" name="J. Bacteriol.">
        <title>Genome Sequence of Janibacter hoylei MTCC8307, Isolated from the Stratospheric Air.</title>
        <authorList>
            <person name="Pawar S.P."/>
            <person name="Dhotre D.P."/>
            <person name="Shetty S.A."/>
            <person name="Chowdhury S.P."/>
            <person name="Chaudhari B.L."/>
            <person name="Shouche Y.S."/>
        </authorList>
    </citation>
    <scope>NUCLEOTIDE SEQUENCE [LARGE SCALE GENOMIC DNA]</scope>
    <source>
        <strain evidence="2 3">PVAS-1</strain>
    </source>
</reference>
<dbReference type="eggNOG" id="COG0438">
    <property type="taxonomic scope" value="Bacteria"/>
</dbReference>
<evidence type="ECO:0000256" key="1">
    <source>
        <dbReference type="SAM" id="MobiDB-lite"/>
    </source>
</evidence>
<feature type="region of interest" description="Disordered" evidence="1">
    <location>
        <begin position="520"/>
        <end position="595"/>
    </location>
</feature>